<evidence type="ECO:0000256" key="7">
    <source>
        <dbReference type="ARBA" id="ARBA00022927"/>
    </source>
</evidence>
<feature type="transmembrane region" description="Helical" evidence="11">
    <location>
        <begin position="56"/>
        <end position="75"/>
    </location>
</feature>
<dbReference type="NCBIfam" id="TIGR00810">
    <property type="entry name" value="secG"/>
    <property type="match status" value="1"/>
</dbReference>
<dbReference type="AlphaFoldDB" id="A0A2Z2NM87"/>
<comment type="caution">
    <text evidence="11">Lacks conserved residue(s) required for the propagation of feature annotation.</text>
</comment>
<proteinExistence type="inferred from homology"/>
<dbReference type="PRINTS" id="PR01651">
    <property type="entry name" value="SECGEXPORT"/>
</dbReference>
<dbReference type="EMBL" id="CP018632">
    <property type="protein sequence ID" value="ASJ72303.1"/>
    <property type="molecule type" value="Genomic_DNA"/>
</dbReference>
<dbReference type="Pfam" id="PF03840">
    <property type="entry name" value="SecG"/>
    <property type="match status" value="1"/>
</dbReference>
<dbReference type="GO" id="GO:0015450">
    <property type="term" value="F:protein-transporting ATPase activity"/>
    <property type="evidence" value="ECO:0007669"/>
    <property type="project" value="UniProtKB-UniRule"/>
</dbReference>
<evidence type="ECO:0000313" key="13">
    <source>
        <dbReference type="EMBL" id="ASJ72303.1"/>
    </source>
</evidence>
<dbReference type="GO" id="GO:0005886">
    <property type="term" value="C:plasma membrane"/>
    <property type="evidence" value="ECO:0007669"/>
    <property type="project" value="UniProtKB-SubCell"/>
</dbReference>
<comment type="similarity">
    <text evidence="2 11">Belongs to the SecG family.</text>
</comment>
<keyword evidence="5 11" id="KW-1003">Cell membrane</keyword>
<evidence type="ECO:0000313" key="14">
    <source>
        <dbReference type="Proteomes" id="UP000250079"/>
    </source>
</evidence>
<keyword evidence="9 11" id="KW-0811">Translocation</keyword>
<evidence type="ECO:0000256" key="4">
    <source>
        <dbReference type="ARBA" id="ARBA00022448"/>
    </source>
</evidence>
<evidence type="ECO:0000256" key="8">
    <source>
        <dbReference type="ARBA" id="ARBA00022989"/>
    </source>
</evidence>
<organism evidence="13 14">
    <name type="scientific">Granulosicoccus antarcticus IMCC3135</name>
    <dbReference type="NCBI Taxonomy" id="1192854"/>
    <lineage>
        <taxon>Bacteria</taxon>
        <taxon>Pseudomonadati</taxon>
        <taxon>Pseudomonadota</taxon>
        <taxon>Gammaproteobacteria</taxon>
        <taxon>Chromatiales</taxon>
        <taxon>Granulosicoccaceae</taxon>
        <taxon>Granulosicoccus</taxon>
    </lineage>
</organism>
<evidence type="ECO:0000256" key="5">
    <source>
        <dbReference type="ARBA" id="ARBA00022475"/>
    </source>
</evidence>
<feature type="region of interest" description="Disordered" evidence="12">
    <location>
        <begin position="91"/>
        <end position="123"/>
    </location>
</feature>
<dbReference type="GO" id="GO:0009306">
    <property type="term" value="P:protein secretion"/>
    <property type="evidence" value="ECO:0007669"/>
    <property type="project" value="UniProtKB-UniRule"/>
</dbReference>
<evidence type="ECO:0000256" key="10">
    <source>
        <dbReference type="ARBA" id="ARBA00023136"/>
    </source>
</evidence>
<keyword evidence="10 11" id="KW-0472">Membrane</keyword>
<dbReference type="GO" id="GO:0065002">
    <property type="term" value="P:intracellular protein transmembrane transport"/>
    <property type="evidence" value="ECO:0007669"/>
    <property type="project" value="TreeGrafter"/>
</dbReference>
<protein>
    <recommendedName>
        <fullName evidence="3 11">Protein-export membrane protein SecG</fullName>
    </recommendedName>
</protein>
<dbReference type="InterPro" id="IPR004692">
    <property type="entry name" value="SecG"/>
</dbReference>
<keyword evidence="4 11" id="KW-0813">Transport</keyword>
<evidence type="ECO:0000256" key="3">
    <source>
        <dbReference type="ARBA" id="ARBA00017876"/>
    </source>
</evidence>
<dbReference type="Proteomes" id="UP000250079">
    <property type="component" value="Chromosome"/>
</dbReference>
<keyword evidence="8 11" id="KW-1133">Transmembrane helix</keyword>
<evidence type="ECO:0000256" key="6">
    <source>
        <dbReference type="ARBA" id="ARBA00022692"/>
    </source>
</evidence>
<dbReference type="PANTHER" id="PTHR34182">
    <property type="entry name" value="PROTEIN-EXPORT MEMBRANE PROTEIN SECG"/>
    <property type="match status" value="1"/>
</dbReference>
<accession>A0A2Z2NM87</accession>
<keyword evidence="6 11" id="KW-0812">Transmembrane</keyword>
<evidence type="ECO:0000256" key="11">
    <source>
        <dbReference type="RuleBase" id="RU365087"/>
    </source>
</evidence>
<gene>
    <name evidence="13" type="primary">secG</name>
    <name evidence="13" type="ORF">IMCC3135_11055</name>
</gene>
<dbReference type="KEGG" id="gai:IMCC3135_11055"/>
<keyword evidence="7 11" id="KW-0653">Protein transport</keyword>
<dbReference type="GO" id="GO:0043952">
    <property type="term" value="P:protein transport by the Sec complex"/>
    <property type="evidence" value="ECO:0007669"/>
    <property type="project" value="TreeGrafter"/>
</dbReference>
<name>A0A2Z2NM87_9GAMM</name>
<comment type="function">
    <text evidence="11">Involved in protein export. Participates in an early event of protein translocation.</text>
</comment>
<dbReference type="PANTHER" id="PTHR34182:SF1">
    <property type="entry name" value="PROTEIN-EXPORT MEMBRANE PROTEIN SECG"/>
    <property type="match status" value="1"/>
</dbReference>
<evidence type="ECO:0000256" key="2">
    <source>
        <dbReference type="ARBA" id="ARBA00008445"/>
    </source>
</evidence>
<comment type="subcellular location">
    <subcellularLocation>
        <location evidence="1 11">Cell membrane</location>
        <topology evidence="1 11">Multi-pass membrane protein</topology>
    </subcellularLocation>
</comment>
<keyword evidence="14" id="KW-1185">Reference proteome</keyword>
<sequence>MQSLALVIHVVLAVGVIGLVLIQHGKGADAGAAFGSGASATVFGASGSASFLTRATTILVALFFTTSIFLFYLAAHREGGVQSVTDAPGLVEEAPAPSTDLPGGVTELPAATENETDLPKAAE</sequence>
<evidence type="ECO:0000256" key="12">
    <source>
        <dbReference type="SAM" id="MobiDB-lite"/>
    </source>
</evidence>
<evidence type="ECO:0000256" key="9">
    <source>
        <dbReference type="ARBA" id="ARBA00023010"/>
    </source>
</evidence>
<evidence type="ECO:0000256" key="1">
    <source>
        <dbReference type="ARBA" id="ARBA00004651"/>
    </source>
</evidence>
<reference evidence="13 14" key="1">
    <citation type="submission" date="2016-12" db="EMBL/GenBank/DDBJ databases">
        <authorList>
            <person name="Song W.-J."/>
            <person name="Kurnit D.M."/>
        </authorList>
    </citation>
    <scope>NUCLEOTIDE SEQUENCE [LARGE SCALE GENOMIC DNA]</scope>
    <source>
        <strain evidence="13 14">IMCC3135</strain>
    </source>
</reference>
<dbReference type="RefSeq" id="WP_088917625.1">
    <property type="nucleotide sequence ID" value="NZ_CP018632.1"/>
</dbReference>